<dbReference type="Proteomes" id="UP000256373">
    <property type="component" value="Unassembled WGS sequence"/>
</dbReference>
<gene>
    <name evidence="1" type="ORF">DSL64_04035</name>
</gene>
<protein>
    <submittedName>
        <fullName evidence="1">Uncharacterized protein</fullName>
    </submittedName>
</protein>
<sequence length="117" mass="13205">MKVAGLTGKLPCYTMTTPVEFENAQILRTALTCYLISALQSTVCGNDIINSTGASFEFKIDGLANSLECHFTHRQIAKVYADDKEFDTICLRIIEELCKQYPDLKTHTVCRTFTMKR</sequence>
<evidence type="ECO:0000313" key="2">
    <source>
        <dbReference type="Proteomes" id="UP000256373"/>
    </source>
</evidence>
<evidence type="ECO:0000313" key="1">
    <source>
        <dbReference type="EMBL" id="REA63619.1"/>
    </source>
</evidence>
<dbReference type="AlphaFoldDB" id="A0A3D8YGU1"/>
<reference evidence="1 2" key="1">
    <citation type="submission" date="2018-07" db="EMBL/GenBank/DDBJ databases">
        <title>Dyadobacter roseus sp. nov., isolated from rose rhizosphere soil.</title>
        <authorList>
            <person name="Chen L."/>
        </authorList>
    </citation>
    <scope>NUCLEOTIDE SEQUENCE [LARGE SCALE GENOMIC DNA]</scope>
    <source>
        <strain evidence="1 2">RS19</strain>
    </source>
</reference>
<comment type="caution">
    <text evidence="1">The sequence shown here is derived from an EMBL/GenBank/DDBJ whole genome shotgun (WGS) entry which is preliminary data.</text>
</comment>
<proteinExistence type="predicted"/>
<organism evidence="1 2">
    <name type="scientific">Dyadobacter luteus</name>
    <dbReference type="NCBI Taxonomy" id="2259619"/>
    <lineage>
        <taxon>Bacteria</taxon>
        <taxon>Pseudomonadati</taxon>
        <taxon>Bacteroidota</taxon>
        <taxon>Cytophagia</taxon>
        <taxon>Cytophagales</taxon>
        <taxon>Spirosomataceae</taxon>
        <taxon>Dyadobacter</taxon>
    </lineage>
</organism>
<accession>A0A3D8YGU1</accession>
<dbReference type="EMBL" id="QNUL01000002">
    <property type="protein sequence ID" value="REA63619.1"/>
    <property type="molecule type" value="Genomic_DNA"/>
</dbReference>
<name>A0A3D8YGU1_9BACT</name>
<keyword evidence="2" id="KW-1185">Reference proteome</keyword>